<protein>
    <submittedName>
        <fullName evidence="4">GGDEF domain-containing protein</fullName>
    </submittedName>
</protein>
<evidence type="ECO:0000256" key="2">
    <source>
        <dbReference type="SAM" id="Phobius"/>
    </source>
</evidence>
<keyword evidence="2" id="KW-0812">Transmembrane</keyword>
<dbReference type="SMART" id="SM00267">
    <property type="entry name" value="GGDEF"/>
    <property type="match status" value="2"/>
</dbReference>
<dbReference type="SUPFAM" id="SSF55073">
    <property type="entry name" value="Nucleotide cyclase"/>
    <property type="match status" value="2"/>
</dbReference>
<dbReference type="EMBL" id="JADQTO010000010">
    <property type="protein sequence ID" value="MBG0564243.1"/>
    <property type="molecule type" value="Genomic_DNA"/>
</dbReference>
<gene>
    <name evidence="4" type="ORF">I4J89_22610</name>
</gene>
<feature type="transmembrane region" description="Helical" evidence="2">
    <location>
        <begin position="45"/>
        <end position="66"/>
    </location>
</feature>
<feature type="transmembrane region" description="Helical" evidence="2">
    <location>
        <begin position="119"/>
        <end position="138"/>
    </location>
</feature>
<dbReference type="PANTHER" id="PTHR45138:SF9">
    <property type="entry name" value="DIGUANYLATE CYCLASE DGCM-RELATED"/>
    <property type="match status" value="1"/>
</dbReference>
<dbReference type="PROSITE" id="PS50887">
    <property type="entry name" value="GGDEF"/>
    <property type="match status" value="2"/>
</dbReference>
<dbReference type="Pfam" id="PF00990">
    <property type="entry name" value="GGDEF"/>
    <property type="match status" value="2"/>
</dbReference>
<dbReference type="InterPro" id="IPR050469">
    <property type="entry name" value="Diguanylate_Cyclase"/>
</dbReference>
<dbReference type="InterPro" id="IPR043128">
    <property type="entry name" value="Rev_trsase/Diguanyl_cyclase"/>
</dbReference>
<keyword evidence="2" id="KW-1133">Transmembrane helix</keyword>
<comment type="caution">
    <text evidence="4">The sequence shown here is derived from an EMBL/GenBank/DDBJ whole genome shotgun (WGS) entry which is preliminary data.</text>
</comment>
<evidence type="ECO:0000259" key="3">
    <source>
        <dbReference type="PROSITE" id="PS50887"/>
    </source>
</evidence>
<dbReference type="Gene3D" id="3.30.70.270">
    <property type="match status" value="2"/>
</dbReference>
<evidence type="ECO:0000256" key="1">
    <source>
        <dbReference type="SAM" id="MobiDB-lite"/>
    </source>
</evidence>
<keyword evidence="2" id="KW-0472">Membrane</keyword>
<dbReference type="AlphaFoldDB" id="A0A931CDN5"/>
<feature type="domain" description="GGDEF" evidence="3">
    <location>
        <begin position="549"/>
        <end position="665"/>
    </location>
</feature>
<dbReference type="RefSeq" id="WP_196416016.1">
    <property type="nucleotide sequence ID" value="NZ_JADQTO010000010.1"/>
</dbReference>
<feature type="transmembrane region" description="Helical" evidence="2">
    <location>
        <begin position="383"/>
        <end position="403"/>
    </location>
</feature>
<reference evidence="4" key="1">
    <citation type="submission" date="2020-11" db="EMBL/GenBank/DDBJ databases">
        <title>Isolation and identification of active actinomycetes.</title>
        <authorList>
            <person name="Sun X."/>
        </authorList>
    </citation>
    <scope>NUCLEOTIDE SEQUENCE</scope>
    <source>
        <strain evidence="4">NEAU-A11</strain>
    </source>
</reference>
<name>A0A931CDN5_9ACTN</name>
<dbReference type="InterPro" id="IPR029787">
    <property type="entry name" value="Nucleotide_cyclase"/>
</dbReference>
<dbReference type="GO" id="GO:0052621">
    <property type="term" value="F:diguanylate cyclase activity"/>
    <property type="evidence" value="ECO:0007669"/>
    <property type="project" value="TreeGrafter"/>
</dbReference>
<feature type="transmembrane region" description="Helical" evidence="2">
    <location>
        <begin position="12"/>
        <end position="33"/>
    </location>
</feature>
<evidence type="ECO:0000313" key="5">
    <source>
        <dbReference type="Proteomes" id="UP000598146"/>
    </source>
</evidence>
<dbReference type="CDD" id="cd01949">
    <property type="entry name" value="GGDEF"/>
    <property type="match status" value="2"/>
</dbReference>
<sequence>MVEVSVHEQRLRAIRAGALYCSSPAVFAAVYAAATWGAPGRGAMLTVALTILVAAGLAGAVATRLVASRWWMLPQHAGAFVNLTGYVVLALLDGGIAGPLGAFIPTSTVLLATVLLPRAFLSVVVLNAIGYGLVVVHGDPAPPGYWLVHALGFGAAAVLCLRHSMALASLRRRLADTSRTDPLTGCLNRRGFDDRVAAALASGGPVTLVLLDLDHFKQVNDAHGHQAGDELLAWVGHELRGSISAPAVAGRLGGDEFALLLPGTGSAEAARVVDRVRNRLRAGAPSSLGSATFPQDARDADGLASVADRRLYADKAAGDRRAPTDAEVAQARSRATAAGPAATVSGRERRRHSIADPGWMSIAQTCVALVYLALFTAGHPHRGAMLVICLWGFAAGLAVVLGADWLSRSRRARPLMLAFSASSFASLAVMAVLDGGVSSTLGVGMLLPIPLLMLGMRPRVAAPLTVAAGALYAVLAVTGGASSGWYVVTNLLGTAATAVACALQGRTAAAQRRLLTRLARVDVLTGVLNRRGFGEQFTAELGHVRRHRLGAALLIADLDEFKKLNDEYGHAAGDEMLRWVAATIRSGARPHDVVGRLGGDEFVMLICGDRPGEVAERLRAALAERIRVSIGVAVLDQDGTDFDSLYAAADARLYQEKKARKLTEPGPVHAPAAGALL</sequence>
<keyword evidence="5" id="KW-1185">Reference proteome</keyword>
<evidence type="ECO:0000313" key="4">
    <source>
        <dbReference type="EMBL" id="MBG0564243.1"/>
    </source>
</evidence>
<dbReference type="Proteomes" id="UP000598146">
    <property type="component" value="Unassembled WGS sequence"/>
</dbReference>
<organism evidence="4 5">
    <name type="scientific">Actinoplanes aureus</name>
    <dbReference type="NCBI Taxonomy" id="2792083"/>
    <lineage>
        <taxon>Bacteria</taxon>
        <taxon>Bacillati</taxon>
        <taxon>Actinomycetota</taxon>
        <taxon>Actinomycetes</taxon>
        <taxon>Micromonosporales</taxon>
        <taxon>Micromonosporaceae</taxon>
        <taxon>Actinoplanes</taxon>
    </lineage>
</organism>
<dbReference type="NCBIfam" id="TIGR00254">
    <property type="entry name" value="GGDEF"/>
    <property type="match status" value="2"/>
</dbReference>
<feature type="transmembrane region" description="Helical" evidence="2">
    <location>
        <begin position="144"/>
        <end position="163"/>
    </location>
</feature>
<feature type="domain" description="GGDEF" evidence="3">
    <location>
        <begin position="204"/>
        <end position="327"/>
    </location>
</feature>
<feature type="compositionally biased region" description="Low complexity" evidence="1">
    <location>
        <begin position="326"/>
        <end position="345"/>
    </location>
</feature>
<feature type="transmembrane region" description="Helical" evidence="2">
    <location>
        <begin position="357"/>
        <end position="377"/>
    </location>
</feature>
<feature type="transmembrane region" description="Helical" evidence="2">
    <location>
        <begin position="460"/>
        <end position="478"/>
    </location>
</feature>
<dbReference type="InterPro" id="IPR000160">
    <property type="entry name" value="GGDEF_dom"/>
</dbReference>
<accession>A0A931CDN5</accession>
<dbReference type="PANTHER" id="PTHR45138">
    <property type="entry name" value="REGULATORY COMPONENTS OF SENSORY TRANSDUCTION SYSTEM"/>
    <property type="match status" value="1"/>
</dbReference>
<proteinExistence type="predicted"/>
<feature type="region of interest" description="Disordered" evidence="1">
    <location>
        <begin position="316"/>
        <end position="350"/>
    </location>
</feature>